<proteinExistence type="predicted"/>
<dbReference type="AlphaFoldDB" id="A0AAN9T9K9"/>
<organism evidence="2 3">
    <name type="scientific">Parthenolecanium corni</name>
    <dbReference type="NCBI Taxonomy" id="536013"/>
    <lineage>
        <taxon>Eukaryota</taxon>
        <taxon>Metazoa</taxon>
        <taxon>Ecdysozoa</taxon>
        <taxon>Arthropoda</taxon>
        <taxon>Hexapoda</taxon>
        <taxon>Insecta</taxon>
        <taxon>Pterygota</taxon>
        <taxon>Neoptera</taxon>
        <taxon>Paraneoptera</taxon>
        <taxon>Hemiptera</taxon>
        <taxon>Sternorrhyncha</taxon>
        <taxon>Coccoidea</taxon>
        <taxon>Coccidae</taxon>
        <taxon>Parthenolecanium</taxon>
    </lineage>
</organism>
<feature type="region of interest" description="Disordered" evidence="1">
    <location>
        <begin position="265"/>
        <end position="285"/>
    </location>
</feature>
<feature type="compositionally biased region" description="Low complexity" evidence="1">
    <location>
        <begin position="327"/>
        <end position="346"/>
    </location>
</feature>
<name>A0AAN9T9K9_9HEMI</name>
<evidence type="ECO:0000313" key="3">
    <source>
        <dbReference type="Proteomes" id="UP001367676"/>
    </source>
</evidence>
<evidence type="ECO:0000256" key="1">
    <source>
        <dbReference type="SAM" id="MobiDB-lite"/>
    </source>
</evidence>
<feature type="region of interest" description="Disordered" evidence="1">
    <location>
        <begin position="307"/>
        <end position="365"/>
    </location>
</feature>
<evidence type="ECO:0000313" key="2">
    <source>
        <dbReference type="EMBL" id="KAK7579953.1"/>
    </source>
</evidence>
<dbReference type="EMBL" id="JBBCAQ010000034">
    <property type="protein sequence ID" value="KAK7579953.1"/>
    <property type="molecule type" value="Genomic_DNA"/>
</dbReference>
<comment type="caution">
    <text evidence="2">The sequence shown here is derived from an EMBL/GenBank/DDBJ whole genome shotgun (WGS) entry which is preliminary data.</text>
</comment>
<protein>
    <submittedName>
        <fullName evidence="2">Uncharacterized protein</fullName>
    </submittedName>
</protein>
<keyword evidence="3" id="KW-1185">Reference proteome</keyword>
<sequence>MEELNQNITPTIEQPTQLENQIVAMNAQLNTALNSSTLTVEKVSEAVPTFLETLREGATKYKCLSDLVKAVRPLLIERPELSLTRRQLTLISDYVEIVNDAFVKVEEKIIDFEHSLTGNLQQLISVTKLYHNVLVKIDELRNMDKTQMLARVERIKTLEKLVAQKDQQIRTLMIQNQSPQKVAIRPRTPAERKQTPASSEIISLLEDEPVPQPTKSSTPMDVEKTVNPSMETSTSTPKQVKKLFSLKESPQSQVKPVSIVLKKLKSPEVKSRSPRTSPAGIQKQQSLEKLVAKRLTIAAKKAASLNKQAETSVAGNITPPPEPTLFKPDPVVQQSVKKQKKTPISTKKPKPAPTSTAVHPVVKRSSSVSEPVKRVLENIKAIAPAKKLKVTESSTSFVAQQSATATETNAERRLREVLDKAPRRYCGEDFIPLDTQSTATTVDARQMAIRTGTIKIKTESNVSLSGSEIARNSPVVNRRGSRSISSSTSSTRSEELDDAIELVSAHRLQNKLYMYEKVGHRDFNVIMRDENKRVVSKRRPEFRTFEVPRLELNEILLLLPPCMAIRFVMGEELKGAEVFYPVYADTNLHSSVVSKRFVKPETVTNTRQRVPEEIFKLSWGARGRETKNLVASEETVDISLVSRNLDAVFKFTAYLIDDDQYPTMSNNRLILGRDFLAMFAKSMSGIHTEGHIYFLDPNNRAYKAQFQQKHIS</sequence>
<dbReference type="Proteomes" id="UP001367676">
    <property type="component" value="Unassembled WGS sequence"/>
</dbReference>
<feature type="region of interest" description="Disordered" evidence="1">
    <location>
        <begin position="177"/>
        <end position="238"/>
    </location>
</feature>
<accession>A0AAN9T9K9</accession>
<feature type="compositionally biased region" description="Polar residues" evidence="1">
    <location>
        <begin position="226"/>
        <end position="238"/>
    </location>
</feature>
<reference evidence="2 3" key="1">
    <citation type="submission" date="2024-03" db="EMBL/GenBank/DDBJ databases">
        <title>Adaptation during the transition from Ophiocordyceps entomopathogen to insect associate is accompanied by gene loss and intensified selection.</title>
        <authorList>
            <person name="Ward C.M."/>
            <person name="Onetto C.A."/>
            <person name="Borneman A.R."/>
        </authorList>
    </citation>
    <scope>NUCLEOTIDE SEQUENCE [LARGE SCALE GENOMIC DNA]</scope>
    <source>
        <strain evidence="2">AWRI1</strain>
        <tissue evidence="2">Single Adult Female</tissue>
    </source>
</reference>
<gene>
    <name evidence="2" type="ORF">V9T40_000582</name>
</gene>